<sequence length="80" mass="9344">FPVLIIGISVYISSAIFLNVYATATSTLFFCVLYDLEVRNDSQQISNRLREIIDKSNDFRKKKFEIIDEQSTNDRTQSRF</sequence>
<keyword evidence="1" id="KW-0472">Membrane</keyword>
<name>A0A820P9Q7_9BILA</name>
<dbReference type="Proteomes" id="UP000663844">
    <property type="component" value="Unassembled WGS sequence"/>
</dbReference>
<gene>
    <name evidence="2" type="ORF">OXD698_LOCUS51461</name>
</gene>
<accession>A0A820P9Q7</accession>
<organism evidence="2 3">
    <name type="scientific">Adineta steineri</name>
    <dbReference type="NCBI Taxonomy" id="433720"/>
    <lineage>
        <taxon>Eukaryota</taxon>
        <taxon>Metazoa</taxon>
        <taxon>Spiralia</taxon>
        <taxon>Gnathifera</taxon>
        <taxon>Rotifera</taxon>
        <taxon>Eurotatoria</taxon>
        <taxon>Bdelloidea</taxon>
        <taxon>Adinetida</taxon>
        <taxon>Adinetidae</taxon>
        <taxon>Adineta</taxon>
    </lineage>
</organism>
<proteinExistence type="predicted"/>
<reference evidence="2" key="1">
    <citation type="submission" date="2021-02" db="EMBL/GenBank/DDBJ databases">
        <authorList>
            <person name="Nowell W R."/>
        </authorList>
    </citation>
    <scope>NUCLEOTIDE SEQUENCE</scope>
</reference>
<dbReference type="AlphaFoldDB" id="A0A820P9Q7"/>
<feature type="transmembrane region" description="Helical" evidence="1">
    <location>
        <begin position="6"/>
        <end position="34"/>
    </location>
</feature>
<dbReference type="EMBL" id="CAJOAZ010026439">
    <property type="protein sequence ID" value="CAF4401127.1"/>
    <property type="molecule type" value="Genomic_DNA"/>
</dbReference>
<keyword evidence="1" id="KW-0812">Transmembrane</keyword>
<protein>
    <submittedName>
        <fullName evidence="2">Uncharacterized protein</fullName>
    </submittedName>
</protein>
<evidence type="ECO:0000313" key="2">
    <source>
        <dbReference type="EMBL" id="CAF4401127.1"/>
    </source>
</evidence>
<keyword evidence="1" id="KW-1133">Transmembrane helix</keyword>
<evidence type="ECO:0000313" key="3">
    <source>
        <dbReference type="Proteomes" id="UP000663844"/>
    </source>
</evidence>
<comment type="caution">
    <text evidence="2">The sequence shown here is derived from an EMBL/GenBank/DDBJ whole genome shotgun (WGS) entry which is preliminary data.</text>
</comment>
<evidence type="ECO:0000256" key="1">
    <source>
        <dbReference type="SAM" id="Phobius"/>
    </source>
</evidence>
<feature type="non-terminal residue" evidence="2">
    <location>
        <position position="1"/>
    </location>
</feature>